<comment type="caution">
    <text evidence="1">The sequence shown here is derived from an EMBL/GenBank/DDBJ whole genome shotgun (WGS) entry which is preliminary data.</text>
</comment>
<organism evidence="1 2">
    <name type="scientific">Leuconostoc falkenbergense</name>
    <dbReference type="NCBI Taxonomy" id="2766470"/>
    <lineage>
        <taxon>Bacteria</taxon>
        <taxon>Bacillati</taxon>
        <taxon>Bacillota</taxon>
        <taxon>Bacilli</taxon>
        <taxon>Lactobacillales</taxon>
        <taxon>Lactobacillaceae</taxon>
        <taxon>Leuconostoc</taxon>
    </lineage>
</organism>
<evidence type="ECO:0000313" key="1">
    <source>
        <dbReference type="EMBL" id="MCX7579836.1"/>
    </source>
</evidence>
<dbReference type="RefSeq" id="WP_267287440.1">
    <property type="nucleotide sequence ID" value="NZ_QVOQ01000030.1"/>
</dbReference>
<evidence type="ECO:0000313" key="2">
    <source>
        <dbReference type="Proteomes" id="UP001080333"/>
    </source>
</evidence>
<dbReference type="Proteomes" id="UP001080333">
    <property type="component" value="Unassembled WGS sequence"/>
</dbReference>
<protein>
    <submittedName>
        <fullName evidence="1">Uncharacterized protein</fullName>
    </submittedName>
</protein>
<sequence length="104" mass="12313">MTLPDYQLAMEAYAIKQALRREDIALHAWYNQTVQATKGSDKHPKPRYQKFSDFYNTAEQEDEIRASFESDYTSELTHKREEEALIQQRFAKLQELKQKRKGGQ</sequence>
<dbReference type="AlphaFoldDB" id="A0A9X3IR61"/>
<dbReference type="EMBL" id="QVOQ01000030">
    <property type="protein sequence ID" value="MCX7579836.1"/>
    <property type="molecule type" value="Genomic_DNA"/>
</dbReference>
<reference evidence="1" key="1">
    <citation type="submission" date="2018-08" db="EMBL/GenBank/DDBJ databases">
        <title>Draft genome sequences of Leuconostoc spp. and Weissella spp. with biocontrol potential.</title>
        <authorList>
            <person name="Lo R."/>
            <person name="Ho V.T.T."/>
            <person name="Turner M.S."/>
        </authorList>
    </citation>
    <scope>NUCLEOTIDE SEQUENCE</scope>
    <source>
        <strain evidence="1">156</strain>
    </source>
</reference>
<accession>A0A9X3IR61</accession>
<name>A0A9X3IR61_9LACO</name>
<proteinExistence type="predicted"/>
<gene>
    <name evidence="1" type="ORF">D0502_10680</name>
</gene>